<dbReference type="InterPro" id="IPR001841">
    <property type="entry name" value="Znf_RING"/>
</dbReference>
<evidence type="ECO:0000256" key="10">
    <source>
        <dbReference type="ARBA" id="ARBA00031107"/>
    </source>
</evidence>
<dbReference type="EMBL" id="GDHC01004521">
    <property type="protein sequence ID" value="JAQ14108.1"/>
    <property type="molecule type" value="Transcribed_RNA"/>
</dbReference>
<keyword evidence="4" id="KW-0479">Metal-binding</keyword>
<accession>A0A0A9Z2E1</accession>
<feature type="transmembrane region" description="Helical" evidence="12">
    <location>
        <begin position="203"/>
        <end position="224"/>
    </location>
</feature>
<dbReference type="PANTHER" id="PTHR22894">
    <property type="entry name" value="RING-TYPE DOMAIN-CONTAINING PROTEIN"/>
    <property type="match status" value="1"/>
</dbReference>
<keyword evidence="7 12" id="KW-1133">Transmembrane helix</keyword>
<dbReference type="GO" id="GO:0008270">
    <property type="term" value="F:zinc ion binding"/>
    <property type="evidence" value="ECO:0007669"/>
    <property type="project" value="UniProtKB-KW"/>
</dbReference>
<evidence type="ECO:0000256" key="12">
    <source>
        <dbReference type="SAM" id="Phobius"/>
    </source>
</evidence>
<evidence type="ECO:0000256" key="9">
    <source>
        <dbReference type="ARBA" id="ARBA00030110"/>
    </source>
</evidence>
<protein>
    <recommendedName>
        <fullName evidence="2">E3 ubiquitin-protein ligase RNF170</fullName>
    </recommendedName>
    <alternativeName>
        <fullName evidence="10">RING finger protein 170</fullName>
    </alternativeName>
    <alternativeName>
        <fullName evidence="9">RING-type E3 ubiquitin transferase RNF170</fullName>
    </alternativeName>
</protein>
<evidence type="ECO:0000256" key="5">
    <source>
        <dbReference type="ARBA" id="ARBA00022771"/>
    </source>
</evidence>
<evidence type="ECO:0000256" key="8">
    <source>
        <dbReference type="ARBA" id="ARBA00023136"/>
    </source>
</evidence>
<evidence type="ECO:0000256" key="4">
    <source>
        <dbReference type="ARBA" id="ARBA00022723"/>
    </source>
</evidence>
<evidence type="ECO:0000313" key="14">
    <source>
        <dbReference type="EMBL" id="JAG38036.1"/>
    </source>
</evidence>
<keyword evidence="3 12" id="KW-0812">Transmembrane</keyword>
<dbReference type="InterPro" id="IPR038896">
    <property type="entry name" value="RNF170"/>
</dbReference>
<evidence type="ECO:0000256" key="1">
    <source>
        <dbReference type="ARBA" id="ARBA00004127"/>
    </source>
</evidence>
<dbReference type="AlphaFoldDB" id="A0A0A9Z2E1"/>
<evidence type="ECO:0000256" key="11">
    <source>
        <dbReference type="PROSITE-ProRule" id="PRU00175"/>
    </source>
</evidence>
<proteinExistence type="predicted"/>
<dbReference type="PROSITE" id="PS50089">
    <property type="entry name" value="ZF_RING_2"/>
    <property type="match status" value="1"/>
</dbReference>
<keyword evidence="6" id="KW-0862">Zinc</keyword>
<evidence type="ECO:0000256" key="6">
    <source>
        <dbReference type="ARBA" id="ARBA00022833"/>
    </source>
</evidence>
<feature type="transmembrane region" description="Helical" evidence="12">
    <location>
        <begin position="177"/>
        <end position="194"/>
    </location>
</feature>
<dbReference type="InterPro" id="IPR017907">
    <property type="entry name" value="Znf_RING_CS"/>
</dbReference>
<keyword evidence="8 12" id="KW-0472">Membrane</keyword>
<dbReference type="Gene3D" id="3.30.40.10">
    <property type="entry name" value="Zinc/RING finger domain, C3HC4 (zinc finger)"/>
    <property type="match status" value="1"/>
</dbReference>
<name>A0A0A9Z2E1_LYGHE</name>
<reference evidence="15" key="3">
    <citation type="journal article" date="2016" name="Gigascience">
        <title>De novo construction of an expanded transcriptome assembly for the western tarnished plant bug, Lygus hesperus.</title>
        <authorList>
            <person name="Tassone E.E."/>
            <person name="Geib S.M."/>
            <person name="Hall B."/>
            <person name="Fabrick J.A."/>
            <person name="Brent C.S."/>
            <person name="Hull J.J."/>
        </authorList>
    </citation>
    <scope>NUCLEOTIDE SEQUENCE</scope>
</reference>
<reference evidence="14" key="1">
    <citation type="journal article" date="2014" name="PLoS ONE">
        <title>Transcriptome-Based Identification of ABC Transporters in the Western Tarnished Plant Bug Lygus hesperus.</title>
        <authorList>
            <person name="Hull J.J."/>
            <person name="Chaney K."/>
            <person name="Geib S.M."/>
            <person name="Fabrick J.A."/>
            <person name="Brent C.S."/>
            <person name="Walsh D."/>
            <person name="Lavine L.C."/>
        </authorList>
    </citation>
    <scope>NUCLEOTIDE SEQUENCE</scope>
</reference>
<dbReference type="SMART" id="SM00184">
    <property type="entry name" value="RING"/>
    <property type="match status" value="1"/>
</dbReference>
<dbReference type="Pfam" id="PF06803">
    <property type="entry name" value="DUF1232"/>
    <property type="match status" value="1"/>
</dbReference>
<evidence type="ECO:0000256" key="3">
    <source>
        <dbReference type="ARBA" id="ARBA00022692"/>
    </source>
</evidence>
<evidence type="ECO:0000259" key="13">
    <source>
        <dbReference type="PROSITE" id="PS50089"/>
    </source>
</evidence>
<dbReference type="InterPro" id="IPR018957">
    <property type="entry name" value="Znf_C3HC4_RING-type"/>
</dbReference>
<dbReference type="SUPFAM" id="SSF57850">
    <property type="entry name" value="RING/U-box"/>
    <property type="match status" value="1"/>
</dbReference>
<sequence>MTIIEGLDDSILVLLCVFLANVFCVLYFGTAYFVRAYRPHAGLPPGEQRPQPPMPHNPGMCPICRGEPQIPVETNCAHLFCGECLRTLWMQVDNRGSFSCPMCRSTVSLLFDVSIPDENASDEDARLREEIVAFVRLYNYKQNMSGAYLLWDRIMLLPVLLRHLYAETVSGQLNSYLVLRMVMSLSLSVLYLVLQTDMIPERFFGILGLLDDLLFFIFAIFYIANVYRHFVGRQEVEDS</sequence>
<dbReference type="UniPathway" id="UPA00143"/>
<dbReference type="GO" id="GO:0012505">
    <property type="term" value="C:endomembrane system"/>
    <property type="evidence" value="ECO:0007669"/>
    <property type="project" value="UniProtKB-SubCell"/>
</dbReference>
<feature type="domain" description="RING-type" evidence="13">
    <location>
        <begin position="61"/>
        <end position="104"/>
    </location>
</feature>
<feature type="transmembrane region" description="Helical" evidence="12">
    <location>
        <begin position="12"/>
        <end position="34"/>
    </location>
</feature>
<dbReference type="GO" id="GO:0016567">
    <property type="term" value="P:protein ubiquitination"/>
    <property type="evidence" value="ECO:0007669"/>
    <property type="project" value="UniProtKB-UniPathway"/>
</dbReference>
<dbReference type="PANTHER" id="PTHR22894:SF5">
    <property type="entry name" value="RING-TYPE DOMAIN-CONTAINING PROTEIN"/>
    <property type="match status" value="1"/>
</dbReference>
<dbReference type="EMBL" id="GBHO01005568">
    <property type="protein sequence ID" value="JAG38036.1"/>
    <property type="molecule type" value="Transcribed_RNA"/>
</dbReference>
<dbReference type="InterPro" id="IPR013083">
    <property type="entry name" value="Znf_RING/FYVE/PHD"/>
</dbReference>
<dbReference type="Pfam" id="PF00097">
    <property type="entry name" value="zf-C3HC4"/>
    <property type="match status" value="1"/>
</dbReference>
<keyword evidence="5 11" id="KW-0863">Zinc-finger</keyword>
<evidence type="ECO:0000256" key="2">
    <source>
        <dbReference type="ARBA" id="ARBA00014068"/>
    </source>
</evidence>
<evidence type="ECO:0000313" key="15">
    <source>
        <dbReference type="EMBL" id="JAQ14108.1"/>
    </source>
</evidence>
<dbReference type="InterPro" id="IPR010652">
    <property type="entry name" value="DUF1232"/>
</dbReference>
<reference evidence="14" key="2">
    <citation type="submission" date="2014-07" db="EMBL/GenBank/DDBJ databases">
        <authorList>
            <person name="Hull J."/>
        </authorList>
    </citation>
    <scope>NUCLEOTIDE SEQUENCE</scope>
</reference>
<evidence type="ECO:0000256" key="7">
    <source>
        <dbReference type="ARBA" id="ARBA00022989"/>
    </source>
</evidence>
<gene>
    <name evidence="15" type="primary">rnf170_1</name>
    <name evidence="14" type="ORF">CM83_30134</name>
    <name evidence="15" type="ORF">g.42703</name>
</gene>
<comment type="subcellular location">
    <subcellularLocation>
        <location evidence="1">Endomembrane system</location>
        <topology evidence="1">Multi-pass membrane protein</topology>
    </subcellularLocation>
</comment>
<dbReference type="PROSITE" id="PS00518">
    <property type="entry name" value="ZF_RING_1"/>
    <property type="match status" value="1"/>
</dbReference>
<dbReference type="GO" id="GO:0061630">
    <property type="term" value="F:ubiquitin protein ligase activity"/>
    <property type="evidence" value="ECO:0007669"/>
    <property type="project" value="InterPro"/>
</dbReference>
<organism evidence="14">
    <name type="scientific">Lygus hesperus</name>
    <name type="common">Western plant bug</name>
    <dbReference type="NCBI Taxonomy" id="30085"/>
    <lineage>
        <taxon>Eukaryota</taxon>
        <taxon>Metazoa</taxon>
        <taxon>Ecdysozoa</taxon>
        <taxon>Arthropoda</taxon>
        <taxon>Hexapoda</taxon>
        <taxon>Insecta</taxon>
        <taxon>Pterygota</taxon>
        <taxon>Neoptera</taxon>
        <taxon>Paraneoptera</taxon>
        <taxon>Hemiptera</taxon>
        <taxon>Heteroptera</taxon>
        <taxon>Panheteroptera</taxon>
        <taxon>Cimicomorpha</taxon>
        <taxon>Miridae</taxon>
        <taxon>Mirini</taxon>
        <taxon>Lygus</taxon>
    </lineage>
</organism>